<gene>
    <name evidence="2" type="ORF">SAMN04488042_10684</name>
</gene>
<organism evidence="2 3">
    <name type="scientific">Shimia aestuarii</name>
    <dbReference type="NCBI Taxonomy" id="254406"/>
    <lineage>
        <taxon>Bacteria</taxon>
        <taxon>Pseudomonadati</taxon>
        <taxon>Pseudomonadota</taxon>
        <taxon>Alphaproteobacteria</taxon>
        <taxon>Rhodobacterales</taxon>
        <taxon>Roseobacteraceae</taxon>
    </lineage>
</organism>
<feature type="chain" id="PRO_5011624562" description="Cytochrome c domain-containing protein" evidence="1">
    <location>
        <begin position="23"/>
        <end position="485"/>
    </location>
</feature>
<reference evidence="2 3" key="1">
    <citation type="submission" date="2016-10" db="EMBL/GenBank/DDBJ databases">
        <authorList>
            <person name="de Groot N.N."/>
        </authorList>
    </citation>
    <scope>NUCLEOTIDE SEQUENCE [LARGE SCALE GENOMIC DNA]</scope>
    <source>
        <strain evidence="2 3">DSM 15283</strain>
    </source>
</reference>
<protein>
    <recommendedName>
        <fullName evidence="4">Cytochrome c domain-containing protein</fullName>
    </recommendedName>
</protein>
<sequence>MLRILGFALSATFVLFTHALWADEANCQWQDQLVCACENANISLDDPKWRACFLGDVNYATTTQVDPLSSRAFSALNWPVTVDENGQAIIGVPDLDADRQGDWTPVWATWKSTRQIFRGGQPPLGWDDLQSAVPAACSELILDAEMAKVAYADTISRAVPPRLLNEYLNPEGHALLDAAGQPVRYDIIFNRQAYQYVVENKLWDPRSLEQYISANGKLDMPMGSWDQGADNPARRGAIALKTSWKILTDADDPERFHKQWAYITPVISEGRRIHDCQLKPVALVGMHIVYKTETMPEWAWGTFEHVDVAPTWDQIGDTNAGITPSGEKVPDWLFFKKNHSGAAQINVAPKSALVGKPSRIAKAYEPGYYFGPVGAKGYSATPCGPANQEFHCINKLMWDFFSGSVFENYHLIGTQWRQGGAYDGLLIPQILANSTMESYSQTTSSCIGCHSYAGPSDEAGKKRVYDFLFTFERDVNTLSVPVQGN</sequence>
<name>A0A1I4PWZ4_9RHOB</name>
<evidence type="ECO:0000256" key="1">
    <source>
        <dbReference type="SAM" id="SignalP"/>
    </source>
</evidence>
<keyword evidence="3" id="KW-1185">Reference proteome</keyword>
<dbReference type="RefSeq" id="WP_093094553.1">
    <property type="nucleotide sequence ID" value="NZ_FOTQ01000006.1"/>
</dbReference>
<dbReference type="STRING" id="254406.SAMN04488042_10684"/>
<feature type="signal peptide" evidence="1">
    <location>
        <begin position="1"/>
        <end position="22"/>
    </location>
</feature>
<dbReference type="Proteomes" id="UP000199144">
    <property type="component" value="Unassembled WGS sequence"/>
</dbReference>
<accession>A0A1I4PWZ4</accession>
<keyword evidence="1" id="KW-0732">Signal</keyword>
<dbReference type="EMBL" id="FOTQ01000006">
    <property type="protein sequence ID" value="SFM32348.1"/>
    <property type="molecule type" value="Genomic_DNA"/>
</dbReference>
<evidence type="ECO:0000313" key="2">
    <source>
        <dbReference type="EMBL" id="SFM32348.1"/>
    </source>
</evidence>
<proteinExistence type="predicted"/>
<evidence type="ECO:0000313" key="3">
    <source>
        <dbReference type="Proteomes" id="UP000199144"/>
    </source>
</evidence>
<dbReference type="AlphaFoldDB" id="A0A1I4PWZ4"/>
<evidence type="ECO:0008006" key="4">
    <source>
        <dbReference type="Google" id="ProtNLM"/>
    </source>
</evidence>